<gene>
    <name evidence="1" type="ORF">HMF3257_28305</name>
</gene>
<organism evidence="1 2">
    <name type="scientific">Spirosoma telluris</name>
    <dbReference type="NCBI Taxonomy" id="2183553"/>
    <lineage>
        <taxon>Bacteria</taxon>
        <taxon>Pseudomonadati</taxon>
        <taxon>Bacteroidota</taxon>
        <taxon>Cytophagia</taxon>
        <taxon>Cytophagales</taxon>
        <taxon>Cytophagaceae</taxon>
        <taxon>Spirosoma</taxon>
    </lineage>
</organism>
<name>A0A327NQW4_9BACT</name>
<comment type="caution">
    <text evidence="1">The sequence shown here is derived from an EMBL/GenBank/DDBJ whole genome shotgun (WGS) entry which is preliminary data.</text>
</comment>
<dbReference type="Proteomes" id="UP000249016">
    <property type="component" value="Unassembled WGS sequence"/>
</dbReference>
<sequence length="226" mass="23970">MAAVAQSVPRTTPTSINVTSICPGEQIILSADVTDDGLLGVRETPDGGGKYWVSYYNSSTGQLALDFQTYNEVYTGTVTKRSSGVYTASNKISGPITIPPSLPPGSYFVKIFVGEQNSRLNPNNAGNSPTFRVNAPATVVISDAVAGGVTINPGQAAPVKLTFGGGVPFTFYYDNLLNPGFSQIVSVLTEGSTTINVYPTTTYTFDASKLINFRGPVIMEHVLVRQ</sequence>
<accession>A0A327NQW4</accession>
<dbReference type="AlphaFoldDB" id="A0A327NQW4"/>
<reference evidence="1 2" key="1">
    <citation type="submission" date="2018-06" db="EMBL/GenBank/DDBJ databases">
        <title>Spirosoma sp. HMF3257 Genome sequencing and assembly.</title>
        <authorList>
            <person name="Kang H."/>
            <person name="Cha I."/>
            <person name="Kim H."/>
            <person name="Kang J."/>
            <person name="Joh K."/>
        </authorList>
    </citation>
    <scope>NUCLEOTIDE SEQUENCE [LARGE SCALE GENOMIC DNA]</scope>
    <source>
        <strain evidence="1 2">HMF3257</strain>
    </source>
</reference>
<evidence type="ECO:0000313" key="1">
    <source>
        <dbReference type="EMBL" id="RAI77115.1"/>
    </source>
</evidence>
<proteinExistence type="predicted"/>
<protein>
    <submittedName>
        <fullName evidence="1">Uncharacterized protein</fullName>
    </submittedName>
</protein>
<evidence type="ECO:0000313" key="2">
    <source>
        <dbReference type="Proteomes" id="UP000249016"/>
    </source>
</evidence>
<keyword evidence="2" id="KW-1185">Reference proteome</keyword>
<dbReference type="EMBL" id="QLII01000001">
    <property type="protein sequence ID" value="RAI77115.1"/>
    <property type="molecule type" value="Genomic_DNA"/>
</dbReference>